<evidence type="ECO:0000256" key="17">
    <source>
        <dbReference type="ARBA" id="ARBA00023014"/>
    </source>
</evidence>
<feature type="domain" description="4Fe-4S ferredoxin-type" evidence="22">
    <location>
        <begin position="187"/>
        <end position="217"/>
    </location>
</feature>
<comment type="subunit">
    <text evidence="7">Component of complex II composed of eight subunits in plants: four classical SDH subunits SDH1, SDH2, SDH3 and SDH4 (a flavoprotein (FP), an iron-sulfur protein (IP), and a cytochrome b composed of a large and a small subunit.), as well as four subunits unknown in mitochondria from bacteria and heterotrophic eukaryotes.</text>
</comment>
<keyword evidence="13" id="KW-0479">Metal-binding</keyword>
<dbReference type="KEGG" id="csv:101209955"/>
<dbReference type="NCBIfam" id="TIGR00384">
    <property type="entry name" value="dhsB"/>
    <property type="match status" value="1"/>
</dbReference>
<dbReference type="GO" id="GO:0006099">
    <property type="term" value="P:tricarboxylic acid cycle"/>
    <property type="evidence" value="ECO:0007669"/>
    <property type="project" value="UniProtKB-UniPathway"/>
</dbReference>
<dbReference type="OMA" id="MVMVRHA"/>
<dbReference type="GO" id="GO:0008177">
    <property type="term" value="F:succinate dehydrogenase (quinone) activity"/>
    <property type="evidence" value="ECO:0007669"/>
    <property type="project" value="UniProtKB-EC"/>
</dbReference>
<dbReference type="InterPro" id="IPR004489">
    <property type="entry name" value="Succ_DH/fum_Rdtase_Fe-S"/>
</dbReference>
<dbReference type="STRING" id="3659.A0A0A0KUA7"/>
<keyword evidence="10" id="KW-0004">4Fe-4S</keyword>
<evidence type="ECO:0000256" key="20">
    <source>
        <dbReference type="ARBA" id="ARBA00034078"/>
    </source>
</evidence>
<dbReference type="InterPro" id="IPR009051">
    <property type="entry name" value="Helical_ferredxn"/>
</dbReference>
<dbReference type="Gene3D" id="1.10.1060.10">
    <property type="entry name" value="Alpha-helical ferredoxin"/>
    <property type="match status" value="1"/>
</dbReference>
<dbReference type="GO" id="GO:0009060">
    <property type="term" value="P:aerobic respiration"/>
    <property type="evidence" value="ECO:0000318"/>
    <property type="project" value="GO_Central"/>
</dbReference>
<reference evidence="23 24" key="2">
    <citation type="journal article" date="2009" name="PLoS ONE">
        <title>An integrated genetic and cytogenetic map of the cucumber genome.</title>
        <authorList>
            <person name="Ren Y."/>
            <person name="Zhang Z."/>
            <person name="Liu J."/>
            <person name="Staub J.E."/>
            <person name="Han Y."/>
            <person name="Cheng Z."/>
            <person name="Li X."/>
            <person name="Lu J."/>
            <person name="Miao H."/>
            <person name="Kang H."/>
            <person name="Xie B."/>
            <person name="Gu X."/>
            <person name="Wang X."/>
            <person name="Du Y."/>
            <person name="Jin W."/>
            <person name="Huang S."/>
        </authorList>
    </citation>
    <scope>NUCLEOTIDE SEQUENCE [LARGE SCALE GENOMIC DNA]</scope>
    <source>
        <strain evidence="24">cv. 9930</strain>
    </source>
</reference>
<keyword evidence="16" id="KW-0408">Iron</keyword>
<dbReference type="GO" id="GO:0005743">
    <property type="term" value="C:mitochondrial inner membrane"/>
    <property type="evidence" value="ECO:0007669"/>
    <property type="project" value="UniProtKB-SubCell"/>
</dbReference>
<protein>
    <recommendedName>
        <fullName evidence="8">succinate dehydrogenase</fullName>
        <ecNumber evidence="8">1.3.5.1</ecNumber>
    </recommendedName>
    <alternativeName>
        <fullName evidence="19">Iron-sulfur subunit of complex II</fullName>
    </alternativeName>
</protein>
<dbReference type="PANTHER" id="PTHR11921:SF40">
    <property type="entry name" value="SUCCINATE DEHYDROGENASE [UBIQUINONE] IRON-SULFUR SUBUNIT 3, MITOCHONDRIAL"/>
    <property type="match status" value="1"/>
</dbReference>
<reference evidence="23 24" key="4">
    <citation type="journal article" date="2011" name="BMC Genomics">
        <title>RNA-Seq improves annotation of protein-coding genes in the cucumber genome.</title>
        <authorList>
            <person name="Li Z."/>
            <person name="Zhang Z."/>
            <person name="Yan P."/>
            <person name="Huang S."/>
            <person name="Fei Z."/>
            <person name="Lin K."/>
        </authorList>
    </citation>
    <scope>NUCLEOTIDE SEQUENCE [LARGE SCALE GENOMIC DNA]</scope>
    <source>
        <strain evidence="24">cv. 9930</strain>
    </source>
</reference>
<dbReference type="GO" id="GO:0051538">
    <property type="term" value="F:3 iron, 4 sulfur cluster binding"/>
    <property type="evidence" value="ECO:0007669"/>
    <property type="project" value="UniProtKB-KW"/>
</dbReference>
<evidence type="ECO:0000256" key="21">
    <source>
        <dbReference type="ARBA" id="ARBA00049220"/>
    </source>
</evidence>
<dbReference type="GO" id="GO:0051539">
    <property type="term" value="F:4 iron, 4 sulfur cluster binding"/>
    <property type="evidence" value="ECO:0007669"/>
    <property type="project" value="UniProtKB-KW"/>
</dbReference>
<dbReference type="InterPro" id="IPR006058">
    <property type="entry name" value="2Fe2S_fd_BS"/>
</dbReference>
<dbReference type="SUPFAM" id="SSF46548">
    <property type="entry name" value="alpha-helical ferredoxin"/>
    <property type="match status" value="1"/>
</dbReference>
<keyword evidence="24" id="KW-1185">Reference proteome</keyword>
<dbReference type="NCBIfam" id="NF004616">
    <property type="entry name" value="PRK05950.1"/>
    <property type="match status" value="1"/>
</dbReference>
<comment type="subcellular location">
    <subcellularLocation>
        <location evidence="4">Mitochondrion inner membrane</location>
        <topology evidence="4">Peripheral membrane protein</topology>
        <orientation evidence="4">Matrix side</orientation>
    </subcellularLocation>
</comment>
<dbReference type="InterPro" id="IPR036010">
    <property type="entry name" value="2Fe-2S_ferredoxin-like_sf"/>
</dbReference>
<evidence type="ECO:0000313" key="23">
    <source>
        <dbReference type="EMBL" id="KGN53225.1"/>
    </source>
</evidence>
<proteinExistence type="inferred from homology"/>
<dbReference type="InterPro" id="IPR017896">
    <property type="entry name" value="4Fe4S_Fe-S-bd"/>
</dbReference>
<dbReference type="GO" id="GO:0009055">
    <property type="term" value="F:electron transfer activity"/>
    <property type="evidence" value="ECO:0007669"/>
    <property type="project" value="InterPro"/>
</dbReference>
<gene>
    <name evidence="23" type="ORF">Csa_4G028980</name>
</gene>
<evidence type="ECO:0000256" key="8">
    <source>
        <dbReference type="ARBA" id="ARBA00012792"/>
    </source>
</evidence>
<keyword evidence="12" id="KW-0001">2Fe-2S</keyword>
<name>A0A0A0KUA7_CUCSA</name>
<dbReference type="FunFam" id="3.10.20.30:FF:000007">
    <property type="entry name" value="Succinate dehydrogenase [ubiquinone] iron-sulfur subunit, mitochondrial"/>
    <property type="match status" value="1"/>
</dbReference>
<reference evidence="23 24" key="1">
    <citation type="journal article" date="2009" name="Nat. Genet.">
        <title>The genome of the cucumber, Cucumis sativus L.</title>
        <authorList>
            <person name="Huang S."/>
            <person name="Li R."/>
            <person name="Zhang Z."/>
            <person name="Li L."/>
            <person name="Gu X."/>
            <person name="Fan W."/>
            <person name="Lucas W.J."/>
            <person name="Wang X."/>
            <person name="Xie B."/>
            <person name="Ni P."/>
            <person name="Ren Y."/>
            <person name="Zhu H."/>
            <person name="Li J."/>
            <person name="Lin K."/>
            <person name="Jin W."/>
            <person name="Fei Z."/>
            <person name="Li G."/>
            <person name="Staub J."/>
            <person name="Kilian A."/>
            <person name="van der Vossen E.A."/>
            <person name="Wu Y."/>
            <person name="Guo J."/>
            <person name="He J."/>
            <person name="Jia Z."/>
            <person name="Ren Y."/>
            <person name="Tian G."/>
            <person name="Lu Y."/>
            <person name="Ruan J."/>
            <person name="Qian W."/>
            <person name="Wang M."/>
            <person name="Huang Q."/>
            <person name="Li B."/>
            <person name="Xuan Z."/>
            <person name="Cao J."/>
            <person name="Asan"/>
            <person name="Wu Z."/>
            <person name="Zhang J."/>
            <person name="Cai Q."/>
            <person name="Bai Y."/>
            <person name="Zhao B."/>
            <person name="Han Y."/>
            <person name="Li Y."/>
            <person name="Li X."/>
            <person name="Wang S."/>
            <person name="Shi Q."/>
            <person name="Liu S."/>
            <person name="Cho W.K."/>
            <person name="Kim J.Y."/>
            <person name="Xu Y."/>
            <person name="Heller-Uszynska K."/>
            <person name="Miao H."/>
            <person name="Cheng Z."/>
            <person name="Zhang S."/>
            <person name="Wu J."/>
            <person name="Yang Y."/>
            <person name="Kang H."/>
            <person name="Li M."/>
            <person name="Liang H."/>
            <person name="Ren X."/>
            <person name="Shi Z."/>
            <person name="Wen M."/>
            <person name="Jian M."/>
            <person name="Yang H."/>
            <person name="Zhang G."/>
            <person name="Yang Z."/>
            <person name="Chen R."/>
            <person name="Liu S."/>
            <person name="Li J."/>
            <person name="Ma L."/>
            <person name="Liu H."/>
            <person name="Zhou Y."/>
            <person name="Zhao J."/>
            <person name="Fang X."/>
            <person name="Li G."/>
            <person name="Fang L."/>
            <person name="Li Y."/>
            <person name="Liu D."/>
            <person name="Zheng H."/>
            <person name="Zhang Y."/>
            <person name="Qin N."/>
            <person name="Li Z."/>
            <person name="Yang G."/>
            <person name="Yang S."/>
            <person name="Bolund L."/>
            <person name="Kristiansen K."/>
            <person name="Zheng H."/>
            <person name="Li S."/>
            <person name="Zhang X."/>
            <person name="Yang H."/>
            <person name="Wang J."/>
            <person name="Sun R."/>
            <person name="Zhang B."/>
            <person name="Jiang S."/>
            <person name="Wang J."/>
            <person name="Du Y."/>
            <person name="Li S."/>
        </authorList>
    </citation>
    <scope>NUCLEOTIDE SEQUENCE [LARGE SCALE GENOMIC DNA]</scope>
    <source>
        <strain evidence="24">cv. 9930</strain>
    </source>
</reference>
<dbReference type="InterPro" id="IPR017900">
    <property type="entry name" value="4Fe4S_Fe_S_CS"/>
</dbReference>
<dbReference type="GO" id="GO:0005739">
    <property type="term" value="C:mitochondrion"/>
    <property type="evidence" value="ECO:0000318"/>
    <property type="project" value="GO_Central"/>
</dbReference>
<dbReference type="AlphaFoldDB" id="A0A0A0KUA7"/>
<evidence type="ECO:0000256" key="19">
    <source>
        <dbReference type="ARBA" id="ARBA00033304"/>
    </source>
</evidence>
<comment type="cofactor">
    <cofactor evidence="2">
        <name>[4Fe-4S] cluster</name>
        <dbReference type="ChEBI" id="CHEBI:49883"/>
    </cofactor>
</comment>
<keyword evidence="15" id="KW-0560">Oxidoreductase</keyword>
<dbReference type="PROSITE" id="PS00198">
    <property type="entry name" value="4FE4S_FER_1"/>
    <property type="match status" value="1"/>
</dbReference>
<dbReference type="Pfam" id="PF13183">
    <property type="entry name" value="Fer4_8"/>
    <property type="match status" value="1"/>
</dbReference>
<dbReference type="Pfam" id="PF13085">
    <property type="entry name" value="Fer2_3"/>
    <property type="match status" value="1"/>
</dbReference>
<dbReference type="InterPro" id="IPR025192">
    <property type="entry name" value="Succ_DH/fum_Rdtase_N"/>
</dbReference>
<evidence type="ECO:0000256" key="13">
    <source>
        <dbReference type="ARBA" id="ARBA00022723"/>
    </source>
</evidence>
<comment type="cofactor">
    <cofactor evidence="20">
        <name>[2Fe-2S] cluster</name>
        <dbReference type="ChEBI" id="CHEBI:190135"/>
    </cofactor>
</comment>
<dbReference type="GO" id="GO:0046872">
    <property type="term" value="F:metal ion binding"/>
    <property type="evidence" value="ECO:0007669"/>
    <property type="project" value="UniProtKB-KW"/>
</dbReference>
<dbReference type="EC" id="1.3.5.1" evidence="8"/>
<evidence type="ECO:0000256" key="3">
    <source>
        <dbReference type="ARBA" id="ARBA00002787"/>
    </source>
</evidence>
<dbReference type="InterPro" id="IPR050573">
    <property type="entry name" value="SDH/FRD_Iron-Sulfur"/>
</dbReference>
<evidence type="ECO:0000256" key="12">
    <source>
        <dbReference type="ARBA" id="ARBA00022714"/>
    </source>
</evidence>
<evidence type="ECO:0000256" key="15">
    <source>
        <dbReference type="ARBA" id="ARBA00023002"/>
    </source>
</evidence>
<dbReference type="GO" id="GO:0051537">
    <property type="term" value="F:2 iron, 2 sulfur cluster binding"/>
    <property type="evidence" value="ECO:0007669"/>
    <property type="project" value="UniProtKB-KW"/>
</dbReference>
<evidence type="ECO:0000256" key="4">
    <source>
        <dbReference type="ARBA" id="ARBA00004443"/>
    </source>
</evidence>
<comment type="catalytic activity">
    <reaction evidence="21">
        <text>a quinone + succinate = fumarate + a quinol</text>
        <dbReference type="Rhea" id="RHEA:40523"/>
        <dbReference type="ChEBI" id="CHEBI:24646"/>
        <dbReference type="ChEBI" id="CHEBI:29806"/>
        <dbReference type="ChEBI" id="CHEBI:30031"/>
        <dbReference type="ChEBI" id="CHEBI:132124"/>
        <dbReference type="EC" id="1.3.5.1"/>
    </reaction>
</comment>
<comment type="pathway">
    <text evidence="5">Carbohydrate metabolism; tricarboxylic acid cycle; fumarate from succinate (eukaryal route): step 1/1.</text>
</comment>
<dbReference type="GO" id="GO:0045273">
    <property type="term" value="C:respiratory chain complex II (succinate dehydrogenase)"/>
    <property type="evidence" value="ECO:0007669"/>
    <property type="project" value="UniProtKB-ARBA"/>
</dbReference>
<accession>A0A0A0KUA7</accession>
<evidence type="ECO:0000256" key="10">
    <source>
        <dbReference type="ARBA" id="ARBA00022485"/>
    </source>
</evidence>
<dbReference type="EMBL" id="CM002925">
    <property type="protein sequence ID" value="KGN53225.1"/>
    <property type="molecule type" value="Genomic_DNA"/>
</dbReference>
<reference evidence="23 24" key="3">
    <citation type="journal article" date="2010" name="BMC Genomics">
        <title>Transcriptome sequencing and comparative analysis of cucumber flowers with different sex types.</title>
        <authorList>
            <person name="Guo S."/>
            <person name="Zheng Y."/>
            <person name="Joung J.G."/>
            <person name="Liu S."/>
            <person name="Zhang Z."/>
            <person name="Crasta O.R."/>
            <person name="Sobral B.W."/>
            <person name="Xu Y."/>
            <person name="Huang S."/>
            <person name="Fei Z."/>
        </authorList>
    </citation>
    <scope>NUCLEOTIDE SEQUENCE [LARGE SCALE GENOMIC DNA]</scope>
    <source>
        <strain evidence="24">cv. 9930</strain>
    </source>
</reference>
<evidence type="ECO:0000256" key="7">
    <source>
        <dbReference type="ARBA" id="ARBA00011313"/>
    </source>
</evidence>
<evidence type="ECO:0000256" key="1">
    <source>
        <dbReference type="ARBA" id="ARBA00001927"/>
    </source>
</evidence>
<evidence type="ECO:0000256" key="14">
    <source>
        <dbReference type="ARBA" id="ARBA00022982"/>
    </source>
</evidence>
<keyword evidence="18" id="KW-0003">3Fe-4S</keyword>
<evidence type="ECO:0000256" key="11">
    <source>
        <dbReference type="ARBA" id="ARBA00022532"/>
    </source>
</evidence>
<dbReference type="Gene3D" id="3.10.20.30">
    <property type="match status" value="1"/>
</dbReference>
<keyword evidence="14" id="KW-0249">Electron transport</keyword>
<dbReference type="Gramene" id="KGN53225">
    <property type="protein sequence ID" value="KGN53225"/>
    <property type="gene ID" value="Csa_4G028980"/>
</dbReference>
<evidence type="ECO:0000313" key="24">
    <source>
        <dbReference type="Proteomes" id="UP000029981"/>
    </source>
</evidence>
<dbReference type="InterPro" id="IPR012675">
    <property type="entry name" value="Beta-grasp_dom_sf"/>
</dbReference>
<keyword evidence="11" id="KW-0816">Tricarboxylic acid cycle</keyword>
<comment type="cofactor">
    <cofactor evidence="1">
        <name>[3Fe-4S] cluster</name>
        <dbReference type="ChEBI" id="CHEBI:21137"/>
    </cofactor>
</comment>
<dbReference type="PANTHER" id="PTHR11921">
    <property type="entry name" value="SUCCINATE DEHYDROGENASE IRON-SULFUR PROTEIN"/>
    <property type="match status" value="1"/>
</dbReference>
<keyword evidence="17" id="KW-0411">Iron-sulfur</keyword>
<evidence type="ECO:0000256" key="6">
    <source>
        <dbReference type="ARBA" id="ARBA00009433"/>
    </source>
</evidence>
<evidence type="ECO:0000256" key="2">
    <source>
        <dbReference type="ARBA" id="ARBA00001966"/>
    </source>
</evidence>
<dbReference type="UniPathway" id="UPA00223">
    <property type="reaction ID" value="UER01006"/>
</dbReference>
<evidence type="ECO:0000256" key="9">
    <source>
        <dbReference type="ARBA" id="ARBA00022448"/>
    </source>
</evidence>
<dbReference type="FunFam" id="1.10.1060.10:FF:000001">
    <property type="entry name" value="Succinate dehydrogenase iron-sulfur subunit SdhB"/>
    <property type="match status" value="1"/>
</dbReference>
<evidence type="ECO:0000259" key="22">
    <source>
        <dbReference type="PROSITE" id="PS51379"/>
    </source>
</evidence>
<dbReference type="GO" id="GO:0022904">
    <property type="term" value="P:respiratory electron transport chain"/>
    <property type="evidence" value="ECO:0000318"/>
    <property type="project" value="GO_Central"/>
</dbReference>
<dbReference type="PROSITE" id="PS00197">
    <property type="entry name" value="2FE2S_FER_1"/>
    <property type="match status" value="1"/>
</dbReference>
<sequence>MLKRWFRHGYNKEWKQRFGVLEARPMAKQHAEEAMEAHGEIKSNLDEFNNRKEFKIYRWNPQYPNHKPFLHSFFLDLSKCGPMVLDALQKIKAEKDSSLSYRRSCREGICGSCGMNIDGANTVACLKPIDADTSKPTIITPLPHMFVIKDLVVDLTNFYQQYKSIEPWLKTRRSAEGGREFRQSPAERKKLDGLYECILCACCSTSCPPYWWNPEEFLGPAALLHAYRWISDSRDEFKKERLQAIAEDDTKLYRCRTVKNCTANCPKSLDPSSAIHHMKAMHLISRSNKVPNN</sequence>
<dbReference type="OrthoDB" id="1696654at2759"/>
<dbReference type="eggNOG" id="KOG3049">
    <property type="taxonomic scope" value="Eukaryota"/>
</dbReference>
<evidence type="ECO:0000256" key="16">
    <source>
        <dbReference type="ARBA" id="ARBA00023004"/>
    </source>
</evidence>
<dbReference type="SUPFAM" id="SSF54292">
    <property type="entry name" value="2Fe-2S ferredoxin-like"/>
    <property type="match status" value="1"/>
</dbReference>
<comment type="similarity">
    <text evidence="6">Belongs to the succinate dehydrogenase/fumarate reductase iron-sulfur protein family.</text>
</comment>
<dbReference type="PROSITE" id="PS51379">
    <property type="entry name" value="4FE4S_FER_2"/>
    <property type="match status" value="1"/>
</dbReference>
<evidence type="ECO:0000256" key="18">
    <source>
        <dbReference type="ARBA" id="ARBA00023291"/>
    </source>
</evidence>
<keyword evidence="9" id="KW-0813">Transport</keyword>
<comment type="function">
    <text evidence="3">Iron-sulfur protein (IP) subunit of succinate dehydrogenase (SDH) that is involved in complex II of the mitochondrial electron transport chain and is responsible for transferring electrons from succinate to ubiquinone (coenzyme Q).</text>
</comment>
<dbReference type="Proteomes" id="UP000029981">
    <property type="component" value="Chromosome 4"/>
</dbReference>
<evidence type="ECO:0000256" key="5">
    <source>
        <dbReference type="ARBA" id="ARBA00004788"/>
    </source>
</evidence>
<organism evidence="23 24">
    <name type="scientific">Cucumis sativus</name>
    <name type="common">Cucumber</name>
    <dbReference type="NCBI Taxonomy" id="3659"/>
    <lineage>
        <taxon>Eukaryota</taxon>
        <taxon>Viridiplantae</taxon>
        <taxon>Streptophyta</taxon>
        <taxon>Embryophyta</taxon>
        <taxon>Tracheophyta</taxon>
        <taxon>Spermatophyta</taxon>
        <taxon>Magnoliopsida</taxon>
        <taxon>eudicotyledons</taxon>
        <taxon>Gunneridae</taxon>
        <taxon>Pentapetalae</taxon>
        <taxon>rosids</taxon>
        <taxon>fabids</taxon>
        <taxon>Cucurbitales</taxon>
        <taxon>Cucurbitaceae</taxon>
        <taxon>Benincaseae</taxon>
        <taxon>Cucumis</taxon>
    </lineage>
</organism>